<dbReference type="GO" id="GO:0051301">
    <property type="term" value="P:cell division"/>
    <property type="evidence" value="ECO:0007669"/>
    <property type="project" value="UniProtKB-KW"/>
</dbReference>
<organism evidence="7 8">
    <name type="scientific">Cyclotella cryptica</name>
    <dbReference type="NCBI Taxonomy" id="29204"/>
    <lineage>
        <taxon>Eukaryota</taxon>
        <taxon>Sar</taxon>
        <taxon>Stramenopiles</taxon>
        <taxon>Ochrophyta</taxon>
        <taxon>Bacillariophyta</taxon>
        <taxon>Coscinodiscophyceae</taxon>
        <taxon>Thalassiosirophycidae</taxon>
        <taxon>Stephanodiscales</taxon>
        <taxon>Stephanodiscaceae</taxon>
        <taxon>Cyclotella</taxon>
    </lineage>
</organism>
<dbReference type="PANTHER" id="PTHR10177">
    <property type="entry name" value="CYCLINS"/>
    <property type="match status" value="1"/>
</dbReference>
<feature type="domain" description="Cyclin-like" evidence="6">
    <location>
        <begin position="74"/>
        <end position="163"/>
    </location>
</feature>
<dbReference type="SUPFAM" id="SSF47954">
    <property type="entry name" value="Cyclin-like"/>
    <property type="match status" value="1"/>
</dbReference>
<dbReference type="PROSITE" id="PS00292">
    <property type="entry name" value="CYCLINS"/>
    <property type="match status" value="1"/>
</dbReference>
<evidence type="ECO:0000313" key="8">
    <source>
        <dbReference type="Proteomes" id="UP001516023"/>
    </source>
</evidence>
<dbReference type="EMBL" id="JABMIG020000018">
    <property type="protein sequence ID" value="KAL3802631.1"/>
    <property type="molecule type" value="Genomic_DNA"/>
</dbReference>
<dbReference type="InterPro" id="IPR036915">
    <property type="entry name" value="Cyclin-like_sf"/>
</dbReference>
<protein>
    <recommendedName>
        <fullName evidence="6">Cyclin-like domain-containing protein</fullName>
    </recommendedName>
</protein>
<dbReference type="AlphaFoldDB" id="A0ABD3QUE2"/>
<dbReference type="Gene3D" id="1.10.472.10">
    <property type="entry name" value="Cyclin-like"/>
    <property type="match status" value="2"/>
</dbReference>
<comment type="similarity">
    <text evidence="4">Belongs to the cyclin family.</text>
</comment>
<feature type="region of interest" description="Disordered" evidence="5">
    <location>
        <begin position="315"/>
        <end position="345"/>
    </location>
</feature>
<reference evidence="7 8" key="1">
    <citation type="journal article" date="2020" name="G3 (Bethesda)">
        <title>Improved Reference Genome for Cyclotella cryptica CCMP332, a Model for Cell Wall Morphogenesis, Salinity Adaptation, and Lipid Production in Diatoms (Bacillariophyta).</title>
        <authorList>
            <person name="Roberts W.R."/>
            <person name="Downey K.M."/>
            <person name="Ruck E.C."/>
            <person name="Traller J.C."/>
            <person name="Alverson A.J."/>
        </authorList>
    </citation>
    <scope>NUCLEOTIDE SEQUENCE [LARGE SCALE GENOMIC DNA]</scope>
    <source>
        <strain evidence="7 8">CCMP332</strain>
    </source>
</reference>
<dbReference type="SMART" id="SM00385">
    <property type="entry name" value="CYCLIN"/>
    <property type="match status" value="1"/>
</dbReference>
<evidence type="ECO:0000256" key="2">
    <source>
        <dbReference type="ARBA" id="ARBA00023127"/>
    </source>
</evidence>
<keyword evidence="8" id="KW-1185">Reference proteome</keyword>
<keyword evidence="2 4" id="KW-0195">Cyclin</keyword>
<keyword evidence="3" id="KW-0131">Cell cycle</keyword>
<accession>A0ABD3QUE2</accession>
<evidence type="ECO:0000256" key="4">
    <source>
        <dbReference type="RuleBase" id="RU000383"/>
    </source>
</evidence>
<evidence type="ECO:0000256" key="1">
    <source>
        <dbReference type="ARBA" id="ARBA00022618"/>
    </source>
</evidence>
<keyword evidence="1" id="KW-0132">Cell division</keyword>
<evidence type="ECO:0000313" key="7">
    <source>
        <dbReference type="EMBL" id="KAL3802631.1"/>
    </source>
</evidence>
<proteinExistence type="inferred from homology"/>
<gene>
    <name evidence="7" type="ORF">HJC23_011955</name>
</gene>
<name>A0ABD3QUE2_9STRA</name>
<dbReference type="InterPro" id="IPR013763">
    <property type="entry name" value="Cyclin-like_dom"/>
</dbReference>
<evidence type="ECO:0000256" key="3">
    <source>
        <dbReference type="ARBA" id="ARBA00023306"/>
    </source>
</evidence>
<evidence type="ECO:0000259" key="6">
    <source>
        <dbReference type="SMART" id="SM00385"/>
    </source>
</evidence>
<dbReference type="InterPro" id="IPR006671">
    <property type="entry name" value="Cyclin_N"/>
</dbReference>
<dbReference type="Pfam" id="PF00134">
    <property type="entry name" value="Cyclin_N"/>
    <property type="match status" value="1"/>
</dbReference>
<dbReference type="InterPro" id="IPR048258">
    <property type="entry name" value="Cyclins_cyclin-box"/>
</dbReference>
<dbReference type="Proteomes" id="UP001516023">
    <property type="component" value="Unassembled WGS sequence"/>
</dbReference>
<dbReference type="InterPro" id="IPR039361">
    <property type="entry name" value="Cyclin"/>
</dbReference>
<dbReference type="FunFam" id="1.10.472.10:FF:000093">
    <property type="entry name" value="Predicted protein"/>
    <property type="match status" value="1"/>
</dbReference>
<comment type="caution">
    <text evidence="7">The sequence shown here is derived from an EMBL/GenBank/DDBJ whole genome shotgun (WGS) entry which is preliminary data.</text>
</comment>
<sequence length="345" mass="38909">MKKQTATISKSLSDLFSLPTIDLMDRLDVMLSQEDRPHYVTKDYFNVLSSNQRSHSSRSNAKQVTPAARAKIVRWLYDIVDYFNLERSTVAMAMRYVDRFVSSPNARAARRGVTSYQLACLSCLFLAIKTMDVSHLDVDMLVKASRGCYDRQEILDMEREVLDALGWRVCDATSSCISNHLMGLLIKVLPMDVSDVDSLVDFTRFQIELSVVEYPLSVLRRPSTVALAAVLNSMELLGFNSSQKAVYHRVIQSIGLSLASTKVRETSHELNEMCDRQSEDITSRMSALSIAHHTTDSETEVTPLPLPRKKNAIKCQPSPTCVVKVPSSSSKNRHRRSGENVRERR</sequence>
<evidence type="ECO:0000256" key="5">
    <source>
        <dbReference type="SAM" id="MobiDB-lite"/>
    </source>
</evidence>